<feature type="cross-link" description="Glycyl lysine isopeptide (Lys-Gly) (interchain with G-Cter in SUMO2)" evidence="9">
    <location>
        <position position="395"/>
    </location>
</feature>
<dbReference type="InterPro" id="IPR008271">
    <property type="entry name" value="Ser/Thr_kinase_AS"/>
</dbReference>
<evidence type="ECO:0000256" key="7">
    <source>
        <dbReference type="PIRSR" id="PIRSR630616-1"/>
    </source>
</evidence>
<accession>A0A9P4QE13</accession>
<dbReference type="InterPro" id="IPR017441">
    <property type="entry name" value="Protein_kinase_ATP_BS"/>
</dbReference>
<dbReference type="Pfam" id="PF00069">
    <property type="entry name" value="Pkinase"/>
    <property type="match status" value="1"/>
</dbReference>
<name>A0A9P4QE13_9PEZI</name>
<dbReference type="SMART" id="SM00240">
    <property type="entry name" value="FHA"/>
    <property type="match status" value="1"/>
</dbReference>
<protein>
    <submittedName>
        <fullName evidence="14">Pkinase-domain-containing protein</fullName>
    </submittedName>
</protein>
<evidence type="ECO:0000256" key="9">
    <source>
        <dbReference type="PIRSR" id="PIRSR630616-3"/>
    </source>
</evidence>
<dbReference type="EMBL" id="MU003778">
    <property type="protein sequence ID" value="KAF2723109.1"/>
    <property type="molecule type" value="Genomic_DNA"/>
</dbReference>
<gene>
    <name evidence="14" type="ORF">K431DRAFT_220465</name>
</gene>
<evidence type="ECO:0000313" key="15">
    <source>
        <dbReference type="Proteomes" id="UP000799441"/>
    </source>
</evidence>
<dbReference type="InterPro" id="IPR030616">
    <property type="entry name" value="Aur-like"/>
</dbReference>
<evidence type="ECO:0000256" key="3">
    <source>
        <dbReference type="ARBA" id="ARBA00022679"/>
    </source>
</evidence>
<dbReference type="SMART" id="SM00220">
    <property type="entry name" value="S_TKc"/>
    <property type="match status" value="1"/>
</dbReference>
<dbReference type="OrthoDB" id="504170at2759"/>
<evidence type="ECO:0000259" key="13">
    <source>
        <dbReference type="SMART" id="SM00240"/>
    </source>
</evidence>
<dbReference type="Pfam" id="PF00498">
    <property type="entry name" value="FHA"/>
    <property type="match status" value="1"/>
</dbReference>
<feature type="domain" description="Protein kinase" evidence="12">
    <location>
        <begin position="269"/>
        <end position="555"/>
    </location>
</feature>
<keyword evidence="3" id="KW-0808">Transferase</keyword>
<evidence type="ECO:0000256" key="11">
    <source>
        <dbReference type="SAM" id="MobiDB-lite"/>
    </source>
</evidence>
<keyword evidence="5" id="KW-0418">Kinase</keyword>
<dbReference type="InterPro" id="IPR000719">
    <property type="entry name" value="Prot_kinase_dom"/>
</dbReference>
<feature type="binding site" evidence="8">
    <location>
        <position position="415"/>
    </location>
    <ligand>
        <name>ATP</name>
        <dbReference type="ChEBI" id="CHEBI:30616"/>
    </ligand>
</feature>
<comment type="caution">
    <text evidence="14">The sequence shown here is derived from an EMBL/GenBank/DDBJ whole genome shotgun (WGS) entry which is preliminary data.</text>
</comment>
<keyword evidence="2" id="KW-0723">Serine/threonine-protein kinase</keyword>
<dbReference type="GO" id="GO:0004674">
    <property type="term" value="F:protein serine/threonine kinase activity"/>
    <property type="evidence" value="ECO:0007669"/>
    <property type="project" value="UniProtKB-KW"/>
</dbReference>
<feature type="compositionally biased region" description="Basic and acidic residues" evidence="11">
    <location>
        <begin position="856"/>
        <end position="884"/>
    </location>
</feature>
<reference evidence="14" key="1">
    <citation type="journal article" date="2020" name="Stud. Mycol.">
        <title>101 Dothideomycetes genomes: a test case for predicting lifestyles and emergence of pathogens.</title>
        <authorList>
            <person name="Haridas S."/>
            <person name="Albert R."/>
            <person name="Binder M."/>
            <person name="Bloem J."/>
            <person name="Labutti K."/>
            <person name="Salamov A."/>
            <person name="Andreopoulos B."/>
            <person name="Baker S."/>
            <person name="Barry K."/>
            <person name="Bills G."/>
            <person name="Bluhm B."/>
            <person name="Cannon C."/>
            <person name="Castanera R."/>
            <person name="Culley D."/>
            <person name="Daum C."/>
            <person name="Ezra D."/>
            <person name="Gonzalez J."/>
            <person name="Henrissat B."/>
            <person name="Kuo A."/>
            <person name="Liang C."/>
            <person name="Lipzen A."/>
            <person name="Lutzoni F."/>
            <person name="Magnuson J."/>
            <person name="Mondo S."/>
            <person name="Nolan M."/>
            <person name="Ohm R."/>
            <person name="Pangilinan J."/>
            <person name="Park H.-J."/>
            <person name="Ramirez L."/>
            <person name="Alfaro M."/>
            <person name="Sun H."/>
            <person name="Tritt A."/>
            <person name="Yoshinaga Y."/>
            <person name="Zwiers L.-H."/>
            <person name="Turgeon B."/>
            <person name="Goodwin S."/>
            <person name="Spatafora J."/>
            <person name="Crous P."/>
            <person name="Grigoriev I."/>
        </authorList>
    </citation>
    <scope>NUCLEOTIDE SEQUENCE</scope>
    <source>
        <strain evidence="14">CBS 116435</strain>
    </source>
</reference>
<dbReference type="GO" id="GO:0005524">
    <property type="term" value="F:ATP binding"/>
    <property type="evidence" value="ECO:0007669"/>
    <property type="project" value="UniProtKB-UniRule"/>
</dbReference>
<evidence type="ECO:0000256" key="8">
    <source>
        <dbReference type="PIRSR" id="PIRSR630616-2"/>
    </source>
</evidence>
<feature type="active site" description="Proton acceptor" evidence="7">
    <location>
        <position position="393"/>
    </location>
</feature>
<dbReference type="Proteomes" id="UP000799441">
    <property type="component" value="Unassembled WGS sequence"/>
</dbReference>
<evidence type="ECO:0000256" key="5">
    <source>
        <dbReference type="ARBA" id="ARBA00022777"/>
    </source>
</evidence>
<dbReference type="Gene3D" id="2.60.200.20">
    <property type="match status" value="2"/>
</dbReference>
<feature type="domain" description="FHA" evidence="13">
    <location>
        <begin position="112"/>
        <end position="166"/>
    </location>
</feature>
<evidence type="ECO:0000313" key="14">
    <source>
        <dbReference type="EMBL" id="KAF2723109.1"/>
    </source>
</evidence>
<dbReference type="PROSITE" id="PS00107">
    <property type="entry name" value="PROTEIN_KINASE_ATP"/>
    <property type="match status" value="1"/>
</dbReference>
<dbReference type="SUPFAM" id="SSF49879">
    <property type="entry name" value="SMAD/FHA domain"/>
    <property type="match status" value="2"/>
</dbReference>
<evidence type="ECO:0000259" key="12">
    <source>
        <dbReference type="SMART" id="SM00220"/>
    </source>
</evidence>
<dbReference type="InterPro" id="IPR008984">
    <property type="entry name" value="SMAD_FHA_dom_sf"/>
</dbReference>
<evidence type="ECO:0000256" key="2">
    <source>
        <dbReference type="ARBA" id="ARBA00022527"/>
    </source>
</evidence>
<feature type="region of interest" description="Disordered" evidence="11">
    <location>
        <begin position="752"/>
        <end position="807"/>
    </location>
</feature>
<dbReference type="PANTHER" id="PTHR24350">
    <property type="entry name" value="SERINE/THREONINE-PROTEIN KINASE IAL-RELATED"/>
    <property type="match status" value="1"/>
</dbReference>
<keyword evidence="4 8" id="KW-0547">Nucleotide-binding</keyword>
<feature type="region of interest" description="Disordered" evidence="11">
    <location>
        <begin position="1"/>
        <end position="22"/>
    </location>
</feature>
<keyword evidence="15" id="KW-1185">Reference proteome</keyword>
<evidence type="ECO:0000256" key="1">
    <source>
        <dbReference type="ARBA" id="ARBA00005575"/>
    </source>
</evidence>
<feature type="compositionally biased region" description="Basic and acidic residues" evidence="11">
    <location>
        <begin position="596"/>
        <end position="611"/>
    </location>
</feature>
<organism evidence="14 15">
    <name type="scientific">Polychaeton citri CBS 116435</name>
    <dbReference type="NCBI Taxonomy" id="1314669"/>
    <lineage>
        <taxon>Eukaryota</taxon>
        <taxon>Fungi</taxon>
        <taxon>Dikarya</taxon>
        <taxon>Ascomycota</taxon>
        <taxon>Pezizomycotina</taxon>
        <taxon>Dothideomycetes</taxon>
        <taxon>Dothideomycetidae</taxon>
        <taxon>Capnodiales</taxon>
        <taxon>Capnodiaceae</taxon>
        <taxon>Polychaeton</taxon>
    </lineage>
</organism>
<dbReference type="Gene3D" id="1.10.510.10">
    <property type="entry name" value="Transferase(Phosphotransferase) domain 1"/>
    <property type="match status" value="1"/>
</dbReference>
<comment type="similarity">
    <text evidence="1">Belongs to the protein kinase superfamily. CAMK Ser/Thr protein kinase family. CHEK2 subfamily.</text>
</comment>
<dbReference type="SUPFAM" id="SSF56112">
    <property type="entry name" value="Protein kinase-like (PK-like)"/>
    <property type="match status" value="1"/>
</dbReference>
<evidence type="ECO:0000256" key="4">
    <source>
        <dbReference type="ARBA" id="ARBA00022741"/>
    </source>
</evidence>
<keyword evidence="6 8" id="KW-0067">ATP-binding</keyword>
<feature type="region of interest" description="Disordered" evidence="11">
    <location>
        <begin position="586"/>
        <end position="611"/>
    </location>
</feature>
<dbReference type="InterPro" id="IPR000253">
    <property type="entry name" value="FHA_dom"/>
</dbReference>
<dbReference type="InterPro" id="IPR011009">
    <property type="entry name" value="Kinase-like_dom_sf"/>
</dbReference>
<feature type="region of interest" description="Disordered" evidence="11">
    <location>
        <begin position="844"/>
        <end position="895"/>
    </location>
</feature>
<feature type="compositionally biased region" description="Polar residues" evidence="11">
    <location>
        <begin position="783"/>
        <end position="793"/>
    </location>
</feature>
<feature type="compositionally biased region" description="Polar residues" evidence="11">
    <location>
        <begin position="1"/>
        <end position="11"/>
    </location>
</feature>
<dbReference type="AlphaFoldDB" id="A0A9P4QE13"/>
<dbReference type="FunFam" id="3.30.200.20:FF:000470">
    <property type="entry name" value="Serine/threonine-protein kinase RAD53"/>
    <property type="match status" value="1"/>
</dbReference>
<feature type="binding site" evidence="8 10">
    <location>
        <position position="298"/>
    </location>
    <ligand>
        <name>ATP</name>
        <dbReference type="ChEBI" id="CHEBI:30616"/>
    </ligand>
</feature>
<proteinExistence type="inferred from homology"/>
<sequence length="1076" mass="118668">MENTQLTQPCTQPMVDPRRIGRNNSGLSNVDISDVMCILHPCSPAAFKIVAETADASPQHVLQNAGFHSFDDDLSQTALEEQETFILDTDSGSRALDLALRFSTRTIRPELGFVFGRHRGNCDVVLLTDSGRRISNVHFRIYVNAQGVLMLADMSTNGTLVDDTMLKGRATGHDTTRMLTGGSVIQILSPSSDELIKFIVRIPSREGFEESYNERLLKHLEMSAAHATKERQIPTHGHVAQQATAQKANNRMPLMNNPLGMHWSGGDKYNVVGRIGKGAFAMVYQLATKSDGQLYAAKELEKRRFIKNGVIDRKLDNEMQIMKSVSHPNIVRYIDYHDVQNHLYIIMEFVPCGDLQQYLNLKGCLPESLGKRMAAQVFDALDYLHIKKITHRDIKPDNILLADLHPNSFVIKLSDFGLSKVVTDNETFLKTFCGTLLYCAPEVFPHYDHHMGNKKRPRRESNKQAQKFHSYSQSVDVWSFGAVLWFSLCLKPPFEGVADNTGRGMFEKIMGTPLEHGDLAKQGVSDAAVDLLATMLNTDPASRPSAASCLRHKWFTGRDDLAVAGGAVNLGLLAIAEEDEIVEGYGHPDMSSLSIHESDQQDSQHSHDSEVSIHSGDIAFFDPRQSKRFKSNAFHSQRQDDALRSSQELYHSIPIMHQPDAAMIHEQTPRRVKLFGEISRSALNSSKALIEEVNDTSAATNGSYDGERYGESDIHGSAEYYKDQSGQQESNDGAVASPSLLGAESMVREMNMDSPRDSAQSTRSLGDGTDGPKTPQTSHDDQQGSAAKSTPLSDVTPKPAQQPVFSRQIKIPIPASFYFVPDDPSTHNLEYASKISGRNYLKSGASLPETTAGSTSEHDEQAHLDHDQEQLDTDDLQRSSDRGNHAPLLTPLSSEFLKPPPRLGRLITTMDSSPQMTLTLTGRDTTWGRAPSNDIMYPDGNDTRVARRALIIRFGGKGIDDSHQADNPDWPKQIPDLHTIIATESRLGISVNGIRLKKGEVGRMQYGKIHTGDEVEVYPGSEGSGGVIQSGAERIAFRVEIYHGEGRLPRLEGNKFKVEVEGSSGSGGKGKEKASG</sequence>
<evidence type="ECO:0000256" key="10">
    <source>
        <dbReference type="PROSITE-ProRule" id="PRU10141"/>
    </source>
</evidence>
<evidence type="ECO:0000256" key="6">
    <source>
        <dbReference type="ARBA" id="ARBA00022840"/>
    </source>
</evidence>
<dbReference type="PROSITE" id="PS00108">
    <property type="entry name" value="PROTEIN_KINASE_ST"/>
    <property type="match status" value="1"/>
</dbReference>